<feature type="binding site" evidence="9">
    <location>
        <position position="290"/>
    </location>
    <ligand>
        <name>Fe(2+)</name>
        <dbReference type="ChEBI" id="CHEBI:29033"/>
    </ligand>
</feature>
<dbReference type="Pfam" id="PF00762">
    <property type="entry name" value="Ferrochelatase"/>
    <property type="match status" value="1"/>
</dbReference>
<dbReference type="EMBL" id="JADHEI010000013">
    <property type="protein sequence ID" value="MBF2734674.1"/>
    <property type="molecule type" value="Genomic_DNA"/>
</dbReference>
<organism evidence="11 12">
    <name type="scientific">Candidatus Amphirhobacter heronislandensis</name>
    <dbReference type="NCBI Taxonomy" id="1732024"/>
    <lineage>
        <taxon>Bacteria</taxon>
        <taxon>Pseudomonadati</taxon>
        <taxon>Pseudomonadota</taxon>
        <taxon>Gammaproteobacteria</taxon>
        <taxon>Candidatus Tethybacterales</taxon>
        <taxon>Candidatus Tethybacteraceae</taxon>
        <taxon>Candidatus Amphirhobacter</taxon>
    </lineage>
</organism>
<dbReference type="PANTHER" id="PTHR11108:SF1">
    <property type="entry name" value="FERROCHELATASE, MITOCHONDRIAL"/>
    <property type="match status" value="1"/>
</dbReference>
<dbReference type="CDD" id="cd00419">
    <property type="entry name" value="Ferrochelatase_C"/>
    <property type="match status" value="1"/>
</dbReference>
<evidence type="ECO:0000256" key="10">
    <source>
        <dbReference type="RuleBase" id="RU004185"/>
    </source>
</evidence>
<dbReference type="Gene3D" id="3.40.50.1400">
    <property type="match status" value="2"/>
</dbReference>
<evidence type="ECO:0000256" key="3">
    <source>
        <dbReference type="ARBA" id="ARBA00022723"/>
    </source>
</evidence>
<dbReference type="InterPro" id="IPR033644">
    <property type="entry name" value="Ferrochelatase_C"/>
</dbReference>
<keyword evidence="6 9" id="KW-0456">Lyase</keyword>
<gene>
    <name evidence="9 11" type="primary">hemH</name>
    <name evidence="11" type="ORF">ISN26_01025</name>
</gene>
<dbReference type="InterPro" id="IPR033659">
    <property type="entry name" value="Ferrochelatase_N"/>
</dbReference>
<dbReference type="Proteomes" id="UP000604381">
    <property type="component" value="Unassembled WGS sequence"/>
</dbReference>
<dbReference type="EC" id="4.98.1.1" evidence="9"/>
<dbReference type="NCBIfam" id="TIGR00109">
    <property type="entry name" value="hemH"/>
    <property type="match status" value="1"/>
</dbReference>
<sequence length="326" mass="35865">MSKTYLGRPGHRHGEPRRVGVLLANLGTPARPDAPALRAYLRQFLSDPRVIETTRWLWWPILNLVILPFRAPKSAAAYREVWSEAGSPLLVNCNKQLEALRQEFAAAPYAIELGMSYGEPSIPSALRRLHASGCNHLLVLPLYPQYAASTVGSVFDAVAAEICRWRQVPQLRFIAGYSQRAAYAETLAGSIRAHHAEHGKPQLTVFSFHGIQLAALTAGDPYHCECHRTARAAAAAAGLGDGEWMVAFQSRFGREPWLQPYAIELMAQLPGQGITDIQVVCPAFSSDCLETLEEIVGENQEEFKRHGGEHFSYIPALNDSPASSPT</sequence>
<proteinExistence type="inferred from homology"/>
<keyword evidence="2 9" id="KW-0963">Cytoplasm</keyword>
<evidence type="ECO:0000256" key="2">
    <source>
        <dbReference type="ARBA" id="ARBA00022490"/>
    </source>
</evidence>
<dbReference type="SUPFAM" id="SSF53800">
    <property type="entry name" value="Chelatase"/>
    <property type="match status" value="1"/>
</dbReference>
<dbReference type="GO" id="GO:0005737">
    <property type="term" value="C:cytoplasm"/>
    <property type="evidence" value="ECO:0007669"/>
    <property type="project" value="UniProtKB-SubCell"/>
</dbReference>
<keyword evidence="3 9" id="KW-0479">Metal-binding</keyword>
<evidence type="ECO:0000256" key="8">
    <source>
        <dbReference type="ARBA" id="ARBA00024536"/>
    </source>
</evidence>
<evidence type="ECO:0000256" key="1">
    <source>
        <dbReference type="ARBA" id="ARBA00007718"/>
    </source>
</evidence>
<evidence type="ECO:0000313" key="12">
    <source>
        <dbReference type="Proteomes" id="UP000604381"/>
    </source>
</evidence>
<keyword evidence="12" id="KW-1185">Reference proteome</keyword>
<dbReference type="InterPro" id="IPR001015">
    <property type="entry name" value="Ferrochelatase"/>
</dbReference>
<comment type="catalytic activity">
    <reaction evidence="9">
        <text>heme b + 2 H(+) = protoporphyrin IX + Fe(2+)</text>
        <dbReference type="Rhea" id="RHEA:22584"/>
        <dbReference type="ChEBI" id="CHEBI:15378"/>
        <dbReference type="ChEBI" id="CHEBI:29033"/>
        <dbReference type="ChEBI" id="CHEBI:57306"/>
        <dbReference type="ChEBI" id="CHEBI:60344"/>
        <dbReference type="EC" id="4.98.1.1"/>
    </reaction>
</comment>
<evidence type="ECO:0000256" key="4">
    <source>
        <dbReference type="ARBA" id="ARBA00023004"/>
    </source>
</evidence>
<accession>A0A930UG92</accession>
<feature type="binding site" evidence="9">
    <location>
        <position position="209"/>
    </location>
    <ligand>
        <name>Fe(2+)</name>
        <dbReference type="ChEBI" id="CHEBI:29033"/>
    </ligand>
</feature>
<comment type="similarity">
    <text evidence="1 9 10">Belongs to the ferrochelatase family.</text>
</comment>
<comment type="function">
    <text evidence="9">Catalyzes the ferrous insertion into protoporphyrin IX.</text>
</comment>
<dbReference type="FunFam" id="3.40.50.1400:FF:000002">
    <property type="entry name" value="Ferrochelatase"/>
    <property type="match status" value="1"/>
</dbReference>
<dbReference type="AlphaFoldDB" id="A0A930UG92"/>
<dbReference type="GO" id="GO:0004325">
    <property type="term" value="F:ferrochelatase activity"/>
    <property type="evidence" value="ECO:0007669"/>
    <property type="project" value="UniProtKB-UniRule"/>
</dbReference>
<reference evidence="11" key="1">
    <citation type="submission" date="2020-10" db="EMBL/GenBank/DDBJ databases">
        <title>An improved Amphimedon queenslandica hologenome assembly reveals how three proteobacterial symbionts can extend the metabolic phenotypic of their marine sponge host.</title>
        <authorList>
            <person name="Degnan B."/>
            <person name="Degnan S."/>
            <person name="Xiang X."/>
        </authorList>
    </citation>
    <scope>NUCLEOTIDE SEQUENCE</scope>
    <source>
        <strain evidence="11">AqS2</strain>
    </source>
</reference>
<keyword evidence="5 9" id="KW-0350">Heme biosynthesis</keyword>
<keyword evidence="4 9" id="KW-0408">Iron</keyword>
<dbReference type="CDD" id="cd03411">
    <property type="entry name" value="Ferrochelatase_N"/>
    <property type="match status" value="1"/>
</dbReference>
<name>A0A930UG92_9GAMM</name>
<dbReference type="PANTHER" id="PTHR11108">
    <property type="entry name" value="FERROCHELATASE"/>
    <property type="match status" value="1"/>
</dbReference>
<evidence type="ECO:0000256" key="5">
    <source>
        <dbReference type="ARBA" id="ARBA00023133"/>
    </source>
</evidence>
<dbReference type="GO" id="GO:0006783">
    <property type="term" value="P:heme biosynthetic process"/>
    <property type="evidence" value="ECO:0007669"/>
    <property type="project" value="UniProtKB-UniRule"/>
</dbReference>
<evidence type="ECO:0000256" key="6">
    <source>
        <dbReference type="ARBA" id="ARBA00023239"/>
    </source>
</evidence>
<evidence type="ECO:0000313" key="11">
    <source>
        <dbReference type="EMBL" id="MBF2734674.1"/>
    </source>
</evidence>
<protein>
    <recommendedName>
        <fullName evidence="9">Ferrochelatase</fullName>
        <ecNumber evidence="9">4.98.1.1</ecNumber>
    </recommendedName>
    <alternativeName>
        <fullName evidence="9">Heme synthase</fullName>
    </alternativeName>
    <alternativeName>
        <fullName evidence="9">Protoheme ferro-lyase</fullName>
    </alternativeName>
</protein>
<evidence type="ECO:0000256" key="9">
    <source>
        <dbReference type="HAMAP-Rule" id="MF_00323"/>
    </source>
</evidence>
<comment type="subcellular location">
    <subcellularLocation>
        <location evidence="9">Cytoplasm</location>
    </subcellularLocation>
</comment>
<dbReference type="GO" id="GO:0046872">
    <property type="term" value="F:metal ion binding"/>
    <property type="evidence" value="ECO:0007669"/>
    <property type="project" value="UniProtKB-KW"/>
</dbReference>
<evidence type="ECO:0000256" key="7">
    <source>
        <dbReference type="ARBA" id="ARBA00023244"/>
    </source>
</evidence>
<comment type="catalytic activity">
    <reaction evidence="8">
        <text>Fe-coproporphyrin III + 2 H(+) = coproporphyrin III + Fe(2+)</text>
        <dbReference type="Rhea" id="RHEA:49572"/>
        <dbReference type="ChEBI" id="CHEBI:15378"/>
        <dbReference type="ChEBI" id="CHEBI:29033"/>
        <dbReference type="ChEBI" id="CHEBI:68438"/>
        <dbReference type="ChEBI" id="CHEBI:131725"/>
        <dbReference type="EC" id="4.99.1.9"/>
    </reaction>
    <physiologicalReaction direction="right-to-left" evidence="8">
        <dbReference type="Rhea" id="RHEA:49574"/>
    </physiologicalReaction>
</comment>
<keyword evidence="7 9" id="KW-0627">Porphyrin biosynthesis</keyword>
<dbReference type="HAMAP" id="MF_00323">
    <property type="entry name" value="Ferrochelatase"/>
    <property type="match status" value="1"/>
</dbReference>
<comment type="caution">
    <text evidence="11">The sequence shown here is derived from an EMBL/GenBank/DDBJ whole genome shotgun (WGS) entry which is preliminary data.</text>
</comment>
<comment type="pathway">
    <text evidence="9">Porphyrin-containing compound metabolism; protoheme biosynthesis; protoheme from protoporphyrin-IX: step 1/1.</text>
</comment>